<evidence type="ECO:0000313" key="7">
    <source>
        <dbReference type="Proteomes" id="UP000254573"/>
    </source>
</evidence>
<dbReference type="AlphaFoldDB" id="A0A378YMD6"/>
<feature type="transmembrane region" description="Helical" evidence="4">
    <location>
        <begin position="114"/>
        <end position="136"/>
    </location>
</feature>
<dbReference type="Gene3D" id="1.20.1250.20">
    <property type="entry name" value="MFS general substrate transporter like domains"/>
    <property type="match status" value="1"/>
</dbReference>
<feature type="transmembrane region" description="Helical" evidence="4">
    <location>
        <begin position="268"/>
        <end position="287"/>
    </location>
</feature>
<dbReference type="Pfam" id="PF07690">
    <property type="entry name" value="MFS_1"/>
    <property type="match status" value="1"/>
</dbReference>
<evidence type="ECO:0000259" key="5">
    <source>
        <dbReference type="PROSITE" id="PS50850"/>
    </source>
</evidence>
<evidence type="ECO:0000256" key="2">
    <source>
        <dbReference type="ARBA" id="ARBA00022989"/>
    </source>
</evidence>
<feature type="domain" description="Major facilitator superfamily (MFS) profile" evidence="5">
    <location>
        <begin position="19"/>
        <end position="415"/>
    </location>
</feature>
<dbReference type="Proteomes" id="UP000254573">
    <property type="component" value="Unassembled WGS sequence"/>
</dbReference>
<dbReference type="InterPro" id="IPR011701">
    <property type="entry name" value="MFS"/>
</dbReference>
<feature type="transmembrane region" description="Helical" evidence="4">
    <location>
        <begin position="387"/>
        <end position="408"/>
    </location>
</feature>
<dbReference type="EMBL" id="UGSG01000001">
    <property type="protein sequence ID" value="SUA77621.1"/>
    <property type="molecule type" value="Genomic_DNA"/>
</dbReference>
<keyword evidence="3 4" id="KW-0472">Membrane</keyword>
<dbReference type="SUPFAM" id="SSF103473">
    <property type="entry name" value="MFS general substrate transporter"/>
    <property type="match status" value="1"/>
</dbReference>
<dbReference type="PANTHER" id="PTHR42910">
    <property type="entry name" value="TRANSPORTER SCO4007-RELATED"/>
    <property type="match status" value="1"/>
</dbReference>
<dbReference type="STRING" id="93220.A6P55_07780"/>
<proteinExistence type="predicted"/>
<feature type="transmembrane region" description="Helical" evidence="4">
    <location>
        <begin position="178"/>
        <end position="198"/>
    </location>
</feature>
<evidence type="ECO:0000256" key="3">
    <source>
        <dbReference type="ARBA" id="ARBA00023136"/>
    </source>
</evidence>
<keyword evidence="1 4" id="KW-0812">Transmembrane</keyword>
<organism evidence="6 7">
    <name type="scientific">Pandoraea pnomenusa</name>
    <dbReference type="NCBI Taxonomy" id="93220"/>
    <lineage>
        <taxon>Bacteria</taxon>
        <taxon>Pseudomonadati</taxon>
        <taxon>Pseudomonadota</taxon>
        <taxon>Betaproteobacteria</taxon>
        <taxon>Burkholderiales</taxon>
        <taxon>Burkholderiaceae</taxon>
        <taxon>Pandoraea</taxon>
    </lineage>
</organism>
<feature type="transmembrane region" description="Helical" evidence="4">
    <location>
        <begin position="21"/>
        <end position="42"/>
    </location>
</feature>
<evidence type="ECO:0000256" key="1">
    <source>
        <dbReference type="ARBA" id="ARBA00022692"/>
    </source>
</evidence>
<sequence>MSSCRMTQPDGHPHAAAARMPRALVGTFAGAAGLSVANVYYAQPLLDTLADDFGISRGVAGSVVTATQVGCALALLFLVPLGDQWERRRLMLVQLALLAVSLLGVSMATSAAGLLLGMAAVGLLGTAMTQGLIAFASSVAGEHERGRVVGATQGGVVVGLLLARVMSGAVADLAGWRGVYLASTAAMLVLGIVLWRVLPQQAVADESGDPKASPVASQSYGVLLLSMFELLRHERTLQIRGAIALLMFMAFSVFWSALVLPLSAAPFHFSHTAVGAFGLVGAAGAIAAARAGAWADRGWAQRTTGLSLALLTLAWLPLAGLHASLAWLVLGVLLLDLAGQAIHVTNQSLIFAARTDAPSRLVGVYMLFYATGSGLGALGATATYASFGWSGVCLLGAGVSLAALAFWAPTLQFMPDAASSTSPSARLGA</sequence>
<dbReference type="PANTHER" id="PTHR42910:SF1">
    <property type="entry name" value="MAJOR FACILITATOR SUPERFAMILY (MFS) PROFILE DOMAIN-CONTAINING PROTEIN"/>
    <property type="match status" value="1"/>
</dbReference>
<dbReference type="CDD" id="cd17324">
    <property type="entry name" value="MFS_NepI_like"/>
    <property type="match status" value="1"/>
</dbReference>
<feature type="transmembrane region" description="Helical" evidence="4">
    <location>
        <begin position="54"/>
        <end position="78"/>
    </location>
</feature>
<dbReference type="KEGG" id="ppnm:LV28_10450"/>
<gene>
    <name evidence="6" type="primary">ynfM_2</name>
    <name evidence="6" type="ORF">NCTC13160_02049</name>
</gene>
<protein>
    <submittedName>
        <fullName evidence="6">Inner membrane transport protein ynfM</fullName>
    </submittedName>
</protein>
<evidence type="ECO:0000313" key="6">
    <source>
        <dbReference type="EMBL" id="SUA77621.1"/>
    </source>
</evidence>
<dbReference type="InterPro" id="IPR020846">
    <property type="entry name" value="MFS_dom"/>
</dbReference>
<keyword evidence="2 4" id="KW-1133">Transmembrane helix</keyword>
<feature type="transmembrane region" description="Helical" evidence="4">
    <location>
        <begin position="90"/>
        <end position="108"/>
    </location>
</feature>
<reference evidence="6 7" key="1">
    <citation type="submission" date="2018-06" db="EMBL/GenBank/DDBJ databases">
        <authorList>
            <consortium name="Pathogen Informatics"/>
            <person name="Doyle S."/>
        </authorList>
    </citation>
    <scope>NUCLEOTIDE SEQUENCE [LARGE SCALE GENOMIC DNA]</scope>
    <source>
        <strain evidence="6 7">NCTC13160</strain>
    </source>
</reference>
<dbReference type="RefSeq" id="WP_038618751.1">
    <property type="nucleotide sequence ID" value="NZ_CP009553.3"/>
</dbReference>
<name>A0A378YMD6_9BURK</name>
<dbReference type="PROSITE" id="PS50850">
    <property type="entry name" value="MFS"/>
    <property type="match status" value="1"/>
</dbReference>
<accession>A0A378YMD6</accession>
<feature type="transmembrane region" description="Helical" evidence="4">
    <location>
        <begin position="362"/>
        <end position="381"/>
    </location>
</feature>
<dbReference type="GO" id="GO:0022857">
    <property type="term" value="F:transmembrane transporter activity"/>
    <property type="evidence" value="ECO:0007669"/>
    <property type="project" value="InterPro"/>
</dbReference>
<feature type="transmembrane region" description="Helical" evidence="4">
    <location>
        <begin position="242"/>
        <end position="262"/>
    </location>
</feature>
<dbReference type="InterPro" id="IPR036259">
    <property type="entry name" value="MFS_trans_sf"/>
</dbReference>
<evidence type="ECO:0000256" key="4">
    <source>
        <dbReference type="SAM" id="Phobius"/>
    </source>
</evidence>
<feature type="transmembrane region" description="Helical" evidence="4">
    <location>
        <begin position="148"/>
        <end position="166"/>
    </location>
</feature>